<name>A0ABD0NYY9_CIRMR</name>
<dbReference type="Proteomes" id="UP001529510">
    <property type="component" value="Unassembled WGS sequence"/>
</dbReference>
<organism evidence="1 2">
    <name type="scientific">Cirrhinus mrigala</name>
    <name type="common">Mrigala</name>
    <dbReference type="NCBI Taxonomy" id="683832"/>
    <lineage>
        <taxon>Eukaryota</taxon>
        <taxon>Metazoa</taxon>
        <taxon>Chordata</taxon>
        <taxon>Craniata</taxon>
        <taxon>Vertebrata</taxon>
        <taxon>Euteleostomi</taxon>
        <taxon>Actinopterygii</taxon>
        <taxon>Neopterygii</taxon>
        <taxon>Teleostei</taxon>
        <taxon>Ostariophysi</taxon>
        <taxon>Cypriniformes</taxon>
        <taxon>Cyprinidae</taxon>
        <taxon>Labeoninae</taxon>
        <taxon>Labeonini</taxon>
        <taxon>Cirrhinus</taxon>
    </lineage>
</organism>
<sequence length="60" mass="6851">ISSAVRQLRLSHPARRFVLPPNRCFVRIRPPLSLDKPAFVRRFENGNIPVPRGALQNGDF</sequence>
<reference evidence="1 2" key="1">
    <citation type="submission" date="2024-05" db="EMBL/GenBank/DDBJ databases">
        <title>Genome sequencing and assembly of Indian major carp, Cirrhinus mrigala (Hamilton, 1822).</title>
        <authorList>
            <person name="Mohindra V."/>
            <person name="Chowdhury L.M."/>
            <person name="Lal K."/>
            <person name="Jena J.K."/>
        </authorList>
    </citation>
    <scope>NUCLEOTIDE SEQUENCE [LARGE SCALE GENOMIC DNA]</scope>
    <source>
        <strain evidence="1">CM1030</strain>
        <tissue evidence="1">Blood</tissue>
    </source>
</reference>
<keyword evidence="2" id="KW-1185">Reference proteome</keyword>
<accession>A0ABD0NYY9</accession>
<gene>
    <name evidence="1" type="ORF">M9458_038020</name>
</gene>
<feature type="non-terminal residue" evidence="1">
    <location>
        <position position="1"/>
    </location>
</feature>
<evidence type="ECO:0000313" key="2">
    <source>
        <dbReference type="Proteomes" id="UP001529510"/>
    </source>
</evidence>
<proteinExistence type="predicted"/>
<dbReference type="AlphaFoldDB" id="A0ABD0NYY9"/>
<comment type="caution">
    <text evidence="1">The sequence shown here is derived from an EMBL/GenBank/DDBJ whole genome shotgun (WGS) entry which is preliminary data.</text>
</comment>
<dbReference type="EMBL" id="JAMKFB020000019">
    <property type="protein sequence ID" value="KAL0166176.1"/>
    <property type="molecule type" value="Genomic_DNA"/>
</dbReference>
<feature type="non-terminal residue" evidence="1">
    <location>
        <position position="60"/>
    </location>
</feature>
<protein>
    <submittedName>
        <fullName evidence="1">Uncharacterized protein</fullName>
    </submittedName>
</protein>
<evidence type="ECO:0000313" key="1">
    <source>
        <dbReference type="EMBL" id="KAL0166176.1"/>
    </source>
</evidence>